<keyword evidence="4 6" id="KW-0274">FAD</keyword>
<feature type="binding site" evidence="6">
    <location>
        <begin position="54"/>
        <end position="55"/>
    </location>
    <ligand>
        <name>FAD</name>
        <dbReference type="ChEBI" id="CHEBI:57692"/>
    </ligand>
</feature>
<evidence type="ECO:0000256" key="3">
    <source>
        <dbReference type="ARBA" id="ARBA00022630"/>
    </source>
</evidence>
<dbReference type="InterPro" id="IPR023209">
    <property type="entry name" value="DAO"/>
</dbReference>
<feature type="binding site" evidence="6">
    <location>
        <position position="213"/>
    </location>
    <ligand>
        <name>FAD</name>
        <dbReference type="ChEBI" id="CHEBI:57692"/>
    </ligand>
</feature>
<evidence type="ECO:0000313" key="8">
    <source>
        <dbReference type="EMBL" id="KAF5358634.1"/>
    </source>
</evidence>
<dbReference type="AlphaFoldDB" id="A0A8H5G5B6"/>
<dbReference type="PANTHER" id="PTHR11530">
    <property type="entry name" value="D-AMINO ACID OXIDASE"/>
    <property type="match status" value="1"/>
</dbReference>
<proteinExistence type="inferred from homology"/>
<evidence type="ECO:0000259" key="7">
    <source>
        <dbReference type="Pfam" id="PF01266"/>
    </source>
</evidence>
<feature type="binding site" evidence="6">
    <location>
        <position position="374"/>
    </location>
    <ligand>
        <name>D-dopa</name>
        <dbReference type="ChEBI" id="CHEBI:149689"/>
    </ligand>
</feature>
<sequence>MAEMQSSIQVVVIGAGVIGLSTAVKIQERGYSTTLISEQFMEDTNHPERSEKYTSYWAGAVQTGFPDEGSLEHKLTEDTFRTMWDLSSSESEAEHCFLRLPLEWHVVETLSDEEALKVYGKPWHTDCKATRNPSGKGTIVEVNSLTIEPEPYLPYLMARFRKAGGRTLRAKVQHIHQLLGGKAPELSFEELGTQSDSEPKTKIPKADAIIVCTGLGARTLGGVEDDAVIPVRGQTVWVKAPWIKKARMKDEEDGGDTYVLPRRSGTVVLGGIYTPNDWYARPRPEITESILQRTLKLCPELVPISSTGTNPDSTDPKDELRKLIIGEACGLRPGRVGGIRLEVDLVSASDEADNEPGEERQKKVPVVYNYGHTGLGYSMSWGSASRALELLEEALGRD</sequence>
<dbReference type="GO" id="GO:0019478">
    <property type="term" value="P:D-amino acid catabolic process"/>
    <property type="evidence" value="ECO:0007669"/>
    <property type="project" value="TreeGrafter"/>
</dbReference>
<protein>
    <recommendedName>
        <fullName evidence="7">FAD dependent oxidoreductase domain-containing protein</fullName>
    </recommendedName>
</protein>
<keyword evidence="3" id="KW-0285">Flavoprotein</keyword>
<dbReference type="SUPFAM" id="SSF51971">
    <property type="entry name" value="Nucleotide-binding domain"/>
    <property type="match status" value="1"/>
</dbReference>
<dbReference type="InterPro" id="IPR006076">
    <property type="entry name" value="FAD-dep_OxRdtase"/>
</dbReference>
<dbReference type="GO" id="GO:0005737">
    <property type="term" value="C:cytoplasm"/>
    <property type="evidence" value="ECO:0007669"/>
    <property type="project" value="TreeGrafter"/>
</dbReference>
<comment type="cofactor">
    <cofactor evidence="1 6">
        <name>FAD</name>
        <dbReference type="ChEBI" id="CHEBI:57692"/>
    </cofactor>
</comment>
<evidence type="ECO:0000256" key="4">
    <source>
        <dbReference type="ARBA" id="ARBA00022827"/>
    </source>
</evidence>
<comment type="similarity">
    <text evidence="2">Belongs to the DAMOX/DASOX family.</text>
</comment>
<reference evidence="8 9" key="1">
    <citation type="journal article" date="2020" name="ISME J.">
        <title>Uncovering the hidden diversity of litter-decomposition mechanisms in mushroom-forming fungi.</title>
        <authorList>
            <person name="Floudas D."/>
            <person name="Bentzer J."/>
            <person name="Ahren D."/>
            <person name="Johansson T."/>
            <person name="Persson P."/>
            <person name="Tunlid A."/>
        </authorList>
    </citation>
    <scope>NUCLEOTIDE SEQUENCE [LARGE SCALE GENOMIC DNA]</scope>
    <source>
        <strain evidence="8 9">CBS 291.85</strain>
    </source>
</reference>
<dbReference type="Gene3D" id="3.40.50.720">
    <property type="entry name" value="NAD(P)-binding Rossmann-like Domain"/>
    <property type="match status" value="1"/>
</dbReference>
<dbReference type="GO" id="GO:0071949">
    <property type="term" value="F:FAD binding"/>
    <property type="evidence" value="ECO:0007669"/>
    <property type="project" value="InterPro"/>
</dbReference>
<keyword evidence="9" id="KW-1185">Reference proteome</keyword>
<feature type="binding site" evidence="6">
    <location>
        <position position="332"/>
    </location>
    <ligand>
        <name>D-dopa</name>
        <dbReference type="ChEBI" id="CHEBI:149689"/>
    </ligand>
</feature>
<feature type="binding site" evidence="6">
    <location>
        <position position="172"/>
    </location>
    <ligand>
        <name>FAD</name>
        <dbReference type="ChEBI" id="CHEBI:57692"/>
    </ligand>
</feature>
<evidence type="ECO:0000313" key="9">
    <source>
        <dbReference type="Proteomes" id="UP000559256"/>
    </source>
</evidence>
<dbReference type="PIRSF" id="PIRSF000189">
    <property type="entry name" value="D-aa_oxidase"/>
    <property type="match status" value="1"/>
</dbReference>
<feature type="domain" description="FAD dependent oxidoreductase" evidence="7">
    <location>
        <begin position="10"/>
        <end position="385"/>
    </location>
</feature>
<dbReference type="Proteomes" id="UP000559256">
    <property type="component" value="Unassembled WGS sequence"/>
</dbReference>
<dbReference type="GO" id="GO:0003884">
    <property type="term" value="F:D-amino-acid oxidase activity"/>
    <property type="evidence" value="ECO:0007669"/>
    <property type="project" value="InterPro"/>
</dbReference>
<name>A0A8H5G5B6_9AGAR</name>
<gene>
    <name evidence="8" type="ORF">D9758_007661</name>
</gene>
<keyword evidence="5" id="KW-0560">Oxidoreductase</keyword>
<evidence type="ECO:0000256" key="6">
    <source>
        <dbReference type="PIRSR" id="PIRSR000189-1"/>
    </source>
</evidence>
<dbReference type="Pfam" id="PF01266">
    <property type="entry name" value="DAO"/>
    <property type="match status" value="1"/>
</dbReference>
<dbReference type="SUPFAM" id="SSF54373">
    <property type="entry name" value="FAD-linked reductases, C-terminal domain"/>
    <property type="match status" value="1"/>
</dbReference>
<dbReference type="Gene3D" id="3.30.9.10">
    <property type="entry name" value="D-Amino Acid Oxidase, subunit A, domain 2"/>
    <property type="match status" value="1"/>
</dbReference>
<comment type="caution">
    <text evidence="8">The sequence shown here is derived from an EMBL/GenBank/DDBJ whole genome shotgun (WGS) entry which is preliminary data.</text>
</comment>
<organism evidence="8 9">
    <name type="scientific">Tetrapyrgos nigripes</name>
    <dbReference type="NCBI Taxonomy" id="182062"/>
    <lineage>
        <taxon>Eukaryota</taxon>
        <taxon>Fungi</taxon>
        <taxon>Dikarya</taxon>
        <taxon>Basidiomycota</taxon>
        <taxon>Agaricomycotina</taxon>
        <taxon>Agaricomycetes</taxon>
        <taxon>Agaricomycetidae</taxon>
        <taxon>Agaricales</taxon>
        <taxon>Marasmiineae</taxon>
        <taxon>Marasmiaceae</taxon>
        <taxon>Tetrapyrgos</taxon>
    </lineage>
</organism>
<accession>A0A8H5G5B6</accession>
<evidence type="ECO:0000256" key="1">
    <source>
        <dbReference type="ARBA" id="ARBA00001974"/>
    </source>
</evidence>
<dbReference type="OrthoDB" id="2015447at2759"/>
<evidence type="ECO:0000256" key="2">
    <source>
        <dbReference type="ARBA" id="ARBA00006730"/>
    </source>
</evidence>
<evidence type="ECO:0000256" key="5">
    <source>
        <dbReference type="ARBA" id="ARBA00023002"/>
    </source>
</evidence>
<dbReference type="PANTHER" id="PTHR11530:SF11">
    <property type="entry name" value="D-ASPARTATE OXIDASE"/>
    <property type="match status" value="1"/>
</dbReference>
<dbReference type="EMBL" id="JAACJM010000049">
    <property type="protein sequence ID" value="KAF5358634.1"/>
    <property type="molecule type" value="Genomic_DNA"/>
</dbReference>